<name>A0A918JBB0_9ACTN</name>
<protein>
    <submittedName>
        <fullName evidence="2">Uncharacterized protein</fullName>
    </submittedName>
</protein>
<dbReference type="AlphaFoldDB" id="A0A918JBB0"/>
<proteinExistence type="predicted"/>
<gene>
    <name evidence="2" type="ORF">GCM10010503_57160</name>
</gene>
<reference evidence="2" key="2">
    <citation type="submission" date="2020-09" db="EMBL/GenBank/DDBJ databases">
        <authorList>
            <person name="Sun Q."/>
            <person name="Ohkuma M."/>
        </authorList>
    </citation>
    <scope>NUCLEOTIDE SEQUENCE</scope>
    <source>
        <strain evidence="2">JCM 4490</strain>
    </source>
</reference>
<keyword evidence="3" id="KW-1185">Reference proteome</keyword>
<feature type="compositionally biased region" description="Pro residues" evidence="1">
    <location>
        <begin position="130"/>
        <end position="141"/>
    </location>
</feature>
<feature type="compositionally biased region" description="Pro residues" evidence="1">
    <location>
        <begin position="100"/>
        <end position="114"/>
    </location>
</feature>
<evidence type="ECO:0000256" key="1">
    <source>
        <dbReference type="SAM" id="MobiDB-lite"/>
    </source>
</evidence>
<organism evidence="2 3">
    <name type="scientific">Streptomyces lucensis JCM 4490</name>
    <dbReference type="NCBI Taxonomy" id="1306176"/>
    <lineage>
        <taxon>Bacteria</taxon>
        <taxon>Bacillati</taxon>
        <taxon>Actinomycetota</taxon>
        <taxon>Actinomycetes</taxon>
        <taxon>Kitasatosporales</taxon>
        <taxon>Streptomycetaceae</taxon>
        <taxon>Streptomyces</taxon>
    </lineage>
</organism>
<evidence type="ECO:0000313" key="3">
    <source>
        <dbReference type="Proteomes" id="UP000620224"/>
    </source>
</evidence>
<dbReference type="Proteomes" id="UP000620224">
    <property type="component" value="Unassembled WGS sequence"/>
</dbReference>
<sequence length="141" mass="14737">MECEADGPVSGYRVTCGGRRKPRARPPAGAPPVTRSPGFRSVTRPGVRVPRMGSGRARYGGARAVMAEEGTTPTPLPRRRTAGRTGAPPDSPTARQPDSPTEPPYRCPGVPPSDRPAVVEESLPCVAPSAPCPPPSPPVLR</sequence>
<comment type="caution">
    <text evidence="2">The sequence shown here is derived from an EMBL/GenBank/DDBJ whole genome shotgun (WGS) entry which is preliminary data.</text>
</comment>
<reference evidence="2" key="1">
    <citation type="journal article" date="2014" name="Int. J. Syst. Evol. Microbiol.">
        <title>Complete genome sequence of Corynebacterium casei LMG S-19264T (=DSM 44701T), isolated from a smear-ripened cheese.</title>
        <authorList>
            <consortium name="US DOE Joint Genome Institute (JGI-PGF)"/>
            <person name="Walter F."/>
            <person name="Albersmeier A."/>
            <person name="Kalinowski J."/>
            <person name="Ruckert C."/>
        </authorList>
    </citation>
    <scope>NUCLEOTIDE SEQUENCE</scope>
    <source>
        <strain evidence="2">JCM 4490</strain>
    </source>
</reference>
<feature type="region of interest" description="Disordered" evidence="1">
    <location>
        <begin position="1"/>
        <end position="141"/>
    </location>
</feature>
<accession>A0A918JBB0</accession>
<dbReference type="EMBL" id="BMUE01000015">
    <property type="protein sequence ID" value="GGW72244.1"/>
    <property type="molecule type" value="Genomic_DNA"/>
</dbReference>
<feature type="compositionally biased region" description="Low complexity" evidence="1">
    <location>
        <begin position="51"/>
        <end position="73"/>
    </location>
</feature>
<evidence type="ECO:0000313" key="2">
    <source>
        <dbReference type="EMBL" id="GGW72244.1"/>
    </source>
</evidence>